<reference evidence="7" key="1">
    <citation type="journal article" date="2021" name="Nat. Commun.">
        <title>Genetic determinants of endophytism in the Arabidopsis root mycobiome.</title>
        <authorList>
            <person name="Mesny F."/>
            <person name="Miyauchi S."/>
            <person name="Thiergart T."/>
            <person name="Pickel B."/>
            <person name="Atanasova L."/>
            <person name="Karlsson M."/>
            <person name="Huettel B."/>
            <person name="Barry K.W."/>
            <person name="Haridas S."/>
            <person name="Chen C."/>
            <person name="Bauer D."/>
            <person name="Andreopoulos W."/>
            <person name="Pangilinan J."/>
            <person name="LaButti K."/>
            <person name="Riley R."/>
            <person name="Lipzen A."/>
            <person name="Clum A."/>
            <person name="Drula E."/>
            <person name="Henrissat B."/>
            <person name="Kohler A."/>
            <person name="Grigoriev I.V."/>
            <person name="Martin F.M."/>
            <person name="Hacquard S."/>
        </authorList>
    </citation>
    <scope>NUCLEOTIDE SEQUENCE</scope>
    <source>
        <strain evidence="7">MPI-SDFR-AT-0073</strain>
    </source>
</reference>
<evidence type="ECO:0000256" key="2">
    <source>
        <dbReference type="ARBA" id="ARBA00022723"/>
    </source>
</evidence>
<keyword evidence="4" id="KW-0804">Transcription</keyword>
<evidence type="ECO:0000313" key="7">
    <source>
        <dbReference type="EMBL" id="KAH6652252.1"/>
    </source>
</evidence>
<dbReference type="GeneID" id="70125258"/>
<dbReference type="InterPro" id="IPR050815">
    <property type="entry name" value="TF_fung"/>
</dbReference>
<dbReference type="PROSITE" id="PS00463">
    <property type="entry name" value="ZN2_CY6_FUNGAL_1"/>
    <property type="match status" value="1"/>
</dbReference>
<dbReference type="PANTHER" id="PTHR47338:SF16">
    <property type="entry name" value="TRANSCRIPTION FACTOR, PUTATIVE (AFU_ORTHOLOGUE AFUA_2G09360)-RELATED"/>
    <property type="match status" value="1"/>
</dbReference>
<name>A0A9P8UH43_9PEZI</name>
<evidence type="ECO:0000259" key="6">
    <source>
        <dbReference type="PROSITE" id="PS50048"/>
    </source>
</evidence>
<dbReference type="InterPro" id="IPR001138">
    <property type="entry name" value="Zn2Cys6_DnaBD"/>
</dbReference>
<evidence type="ECO:0000256" key="4">
    <source>
        <dbReference type="ARBA" id="ARBA00023163"/>
    </source>
</evidence>
<accession>A0A9P8UH43</accession>
<dbReference type="SMART" id="SM00066">
    <property type="entry name" value="GAL4"/>
    <property type="match status" value="1"/>
</dbReference>
<gene>
    <name evidence="7" type="ORF">BKA67DRAFT_351559</name>
</gene>
<dbReference type="GO" id="GO:0008270">
    <property type="term" value="F:zinc ion binding"/>
    <property type="evidence" value="ECO:0007669"/>
    <property type="project" value="InterPro"/>
</dbReference>
<dbReference type="GO" id="GO:0000981">
    <property type="term" value="F:DNA-binding transcription factor activity, RNA polymerase II-specific"/>
    <property type="evidence" value="ECO:0007669"/>
    <property type="project" value="InterPro"/>
</dbReference>
<keyword evidence="2" id="KW-0479">Metal-binding</keyword>
<evidence type="ECO:0000313" key="8">
    <source>
        <dbReference type="Proteomes" id="UP000758603"/>
    </source>
</evidence>
<dbReference type="Proteomes" id="UP000758603">
    <property type="component" value="Unassembled WGS sequence"/>
</dbReference>
<protein>
    <recommendedName>
        <fullName evidence="6">Zn(2)-C6 fungal-type domain-containing protein</fullName>
    </recommendedName>
</protein>
<dbReference type="GO" id="GO:0005634">
    <property type="term" value="C:nucleus"/>
    <property type="evidence" value="ECO:0007669"/>
    <property type="project" value="UniProtKB-SubCell"/>
</dbReference>
<sequence length="192" mass="21381">MKPPRACRQCRESKRKCTRARLGEVCRSCQQRELRCDGALPKSALGNGTLAEPEVSEELPIMIAADKSHDYCLVMDLPQETTVQLVEYYLEKVHDRAHSIFHLPTLRTQLKDGTLSKPVVYAICAIGSKFSSNSNLRNLEAPLTAQAKHLLQAQLVDICLENIQACILVSVLMAGSCETTVEAFFVRKNTFS</sequence>
<dbReference type="CDD" id="cd12148">
    <property type="entry name" value="fungal_TF_MHR"/>
    <property type="match status" value="1"/>
</dbReference>
<keyword evidence="3" id="KW-0805">Transcription regulation</keyword>
<comment type="caution">
    <text evidence="7">The sequence shown here is derived from an EMBL/GenBank/DDBJ whole genome shotgun (WGS) entry which is preliminary data.</text>
</comment>
<dbReference type="EMBL" id="JAGPXC010000006">
    <property type="protein sequence ID" value="KAH6652252.1"/>
    <property type="molecule type" value="Genomic_DNA"/>
</dbReference>
<evidence type="ECO:0000256" key="1">
    <source>
        <dbReference type="ARBA" id="ARBA00004123"/>
    </source>
</evidence>
<dbReference type="CDD" id="cd00067">
    <property type="entry name" value="GAL4"/>
    <property type="match status" value="1"/>
</dbReference>
<dbReference type="RefSeq" id="XP_045956530.1">
    <property type="nucleotide sequence ID" value="XM_046096365.1"/>
</dbReference>
<keyword evidence="5" id="KW-0539">Nucleus</keyword>
<feature type="domain" description="Zn(2)-C6 fungal-type" evidence="6">
    <location>
        <begin position="6"/>
        <end position="36"/>
    </location>
</feature>
<dbReference type="OrthoDB" id="1924787at2759"/>
<dbReference type="PANTHER" id="PTHR47338">
    <property type="entry name" value="ZN(II)2CYS6 TRANSCRIPTION FACTOR (EUROFUNG)-RELATED"/>
    <property type="match status" value="1"/>
</dbReference>
<evidence type="ECO:0000256" key="5">
    <source>
        <dbReference type="ARBA" id="ARBA00023242"/>
    </source>
</evidence>
<comment type="subcellular location">
    <subcellularLocation>
        <location evidence="1">Nucleus</location>
    </subcellularLocation>
</comment>
<evidence type="ECO:0000256" key="3">
    <source>
        <dbReference type="ARBA" id="ARBA00023015"/>
    </source>
</evidence>
<keyword evidence="8" id="KW-1185">Reference proteome</keyword>
<organism evidence="7 8">
    <name type="scientific">Truncatella angustata</name>
    <dbReference type="NCBI Taxonomy" id="152316"/>
    <lineage>
        <taxon>Eukaryota</taxon>
        <taxon>Fungi</taxon>
        <taxon>Dikarya</taxon>
        <taxon>Ascomycota</taxon>
        <taxon>Pezizomycotina</taxon>
        <taxon>Sordariomycetes</taxon>
        <taxon>Xylariomycetidae</taxon>
        <taxon>Amphisphaeriales</taxon>
        <taxon>Sporocadaceae</taxon>
        <taxon>Truncatella</taxon>
    </lineage>
</organism>
<dbReference type="PROSITE" id="PS50048">
    <property type="entry name" value="ZN2_CY6_FUNGAL_2"/>
    <property type="match status" value="1"/>
</dbReference>
<dbReference type="AlphaFoldDB" id="A0A9P8UH43"/>
<proteinExistence type="predicted"/>